<dbReference type="OrthoDB" id="4225815at2759"/>
<sequence>MFPRVSAVFLFALATLAAASPAPWGVPTTTPPVTTTTAPPTTTTIPASQCNTGPIQCCNTVESASSSGVAGILGLLGIVLQDLNVIIGLNCSPITAIGLGGGANCVQQPVCCENNNFNGLINIGCTPINLSL</sequence>
<gene>
    <name evidence="7" type="ORF">EW146_g5632</name>
</gene>
<keyword evidence="6" id="KW-0732">Signal</keyword>
<evidence type="ECO:0000256" key="4">
    <source>
        <dbReference type="ARBA" id="ARBA00022525"/>
    </source>
</evidence>
<feature type="signal peptide" evidence="6">
    <location>
        <begin position="1"/>
        <end position="19"/>
    </location>
</feature>
<dbReference type="GO" id="GO:0005199">
    <property type="term" value="F:structural constituent of cell wall"/>
    <property type="evidence" value="ECO:0007669"/>
    <property type="project" value="InterPro"/>
</dbReference>
<evidence type="ECO:0000256" key="5">
    <source>
        <dbReference type="ARBA" id="ARBA00023157"/>
    </source>
</evidence>
<proteinExistence type="inferred from homology"/>
<dbReference type="Proteomes" id="UP000310158">
    <property type="component" value="Unassembled WGS sequence"/>
</dbReference>
<evidence type="ECO:0000256" key="2">
    <source>
        <dbReference type="ARBA" id="ARBA00010446"/>
    </source>
</evidence>
<comment type="subcellular location">
    <subcellularLocation>
        <location evidence="1 6">Secreted</location>
        <location evidence="1 6">Cell wall</location>
    </subcellularLocation>
</comment>
<reference evidence="7 8" key="1">
    <citation type="submission" date="2019-02" db="EMBL/GenBank/DDBJ databases">
        <title>Genome sequencing of the rare red list fungi Bondarzewia mesenterica.</title>
        <authorList>
            <person name="Buettner E."/>
            <person name="Kellner H."/>
        </authorList>
    </citation>
    <scope>NUCLEOTIDE SEQUENCE [LARGE SCALE GENOMIC DNA]</scope>
    <source>
        <strain evidence="7 8">DSM 108281</strain>
    </source>
</reference>
<accession>A0A4S4LT12</accession>
<organism evidence="7 8">
    <name type="scientific">Bondarzewia mesenterica</name>
    <dbReference type="NCBI Taxonomy" id="1095465"/>
    <lineage>
        <taxon>Eukaryota</taxon>
        <taxon>Fungi</taxon>
        <taxon>Dikarya</taxon>
        <taxon>Basidiomycota</taxon>
        <taxon>Agaricomycotina</taxon>
        <taxon>Agaricomycetes</taxon>
        <taxon>Russulales</taxon>
        <taxon>Bondarzewiaceae</taxon>
        <taxon>Bondarzewia</taxon>
    </lineage>
</organism>
<protein>
    <recommendedName>
        <fullName evidence="6">Hydrophobin</fullName>
    </recommendedName>
</protein>
<evidence type="ECO:0000256" key="6">
    <source>
        <dbReference type="RuleBase" id="RU365009"/>
    </source>
</evidence>
<keyword evidence="5 6" id="KW-1015">Disulfide bond</keyword>
<evidence type="ECO:0000256" key="1">
    <source>
        <dbReference type="ARBA" id="ARBA00004191"/>
    </source>
</evidence>
<dbReference type="SMART" id="SM00075">
    <property type="entry name" value="HYDRO"/>
    <property type="match status" value="1"/>
</dbReference>
<comment type="similarity">
    <text evidence="2 6">Belongs to the fungal hydrophobin family.</text>
</comment>
<evidence type="ECO:0000313" key="7">
    <source>
        <dbReference type="EMBL" id="THH14751.1"/>
    </source>
</evidence>
<keyword evidence="4 6" id="KW-0964">Secreted</keyword>
<comment type="caution">
    <text evidence="7">The sequence shown here is derived from an EMBL/GenBank/DDBJ whole genome shotgun (WGS) entry which is preliminary data.</text>
</comment>
<name>A0A4S4LT12_9AGAM</name>
<dbReference type="CDD" id="cd23507">
    <property type="entry name" value="hydrophobin_I"/>
    <property type="match status" value="1"/>
</dbReference>
<evidence type="ECO:0000256" key="3">
    <source>
        <dbReference type="ARBA" id="ARBA00022512"/>
    </source>
</evidence>
<keyword evidence="3 6" id="KW-0134">Cell wall</keyword>
<dbReference type="GO" id="GO:0009277">
    <property type="term" value="C:fungal-type cell wall"/>
    <property type="evidence" value="ECO:0007669"/>
    <property type="project" value="InterPro"/>
</dbReference>
<dbReference type="AlphaFoldDB" id="A0A4S4LT12"/>
<dbReference type="EMBL" id="SGPL01000253">
    <property type="protein sequence ID" value="THH14751.1"/>
    <property type="molecule type" value="Genomic_DNA"/>
</dbReference>
<evidence type="ECO:0000313" key="8">
    <source>
        <dbReference type="Proteomes" id="UP000310158"/>
    </source>
</evidence>
<dbReference type="Pfam" id="PF01185">
    <property type="entry name" value="Hydrophobin"/>
    <property type="match status" value="1"/>
</dbReference>
<dbReference type="InterPro" id="IPR001338">
    <property type="entry name" value="Class_I_Hydrophobin"/>
</dbReference>
<feature type="chain" id="PRO_5021008197" description="Hydrophobin" evidence="6">
    <location>
        <begin position="20"/>
        <end position="132"/>
    </location>
</feature>
<keyword evidence="8" id="KW-1185">Reference proteome</keyword>